<dbReference type="PROSITE" id="PS51257">
    <property type="entry name" value="PROKAR_LIPOPROTEIN"/>
    <property type="match status" value="1"/>
</dbReference>
<dbReference type="SUPFAM" id="SSF51230">
    <property type="entry name" value="Single hybrid motif"/>
    <property type="match status" value="1"/>
</dbReference>
<organism evidence="1 2">
    <name type="scientific">Ginsengibacter hankyongi</name>
    <dbReference type="NCBI Taxonomy" id="2607284"/>
    <lineage>
        <taxon>Bacteria</taxon>
        <taxon>Pseudomonadati</taxon>
        <taxon>Bacteroidota</taxon>
        <taxon>Chitinophagia</taxon>
        <taxon>Chitinophagales</taxon>
        <taxon>Chitinophagaceae</taxon>
        <taxon>Ginsengibacter</taxon>
    </lineage>
</organism>
<dbReference type="Gene3D" id="2.40.420.20">
    <property type="match status" value="1"/>
</dbReference>
<comment type="caution">
    <text evidence="1">The sequence shown here is derived from an EMBL/GenBank/DDBJ whole genome shotgun (WGS) entry which is preliminary data.</text>
</comment>
<reference evidence="1 2" key="1">
    <citation type="submission" date="2019-09" db="EMBL/GenBank/DDBJ databases">
        <title>Draft genome sequence of Ginsengibacter sp. BR5-29.</title>
        <authorList>
            <person name="Im W.-T."/>
        </authorList>
    </citation>
    <scope>NUCLEOTIDE SEQUENCE [LARGE SCALE GENOMIC DNA]</scope>
    <source>
        <strain evidence="1 2">BR5-29</strain>
    </source>
</reference>
<dbReference type="InterPro" id="IPR011053">
    <property type="entry name" value="Single_hybrid_motif"/>
</dbReference>
<sequence length="310" mass="33976">MKKISETGILLFFYLAILTIGCGQKNTSDNDEATVQPRTPVTVTSMSYDPLKEYIELNATSSFLQKSYIKSNLVGYVKKVNVKIGDYVNKGQTLFVLKTKEAEAIGNSVNKLNPDFKFSGVNSIPANTNGFIAELNHQEGDYVQDGEQLAVISDSKSFAFIMNVPYEDMPYVSVGKTVEILLPDKERLTGIVSSPMPTMDSVSQTQTFAVKANVSHTIPQNLVAVIRIVKVSKTTAATLPKNSVLSNETQSEFWVMKMINDTTAVKVPVKKGIESGDRVEIISPQFSPTDKILLSGNYGLEDTALVIVNK</sequence>
<dbReference type="CDD" id="cd06849">
    <property type="entry name" value="lipoyl_domain"/>
    <property type="match status" value="1"/>
</dbReference>
<keyword evidence="2" id="KW-1185">Reference proteome</keyword>
<dbReference type="GO" id="GO:0015562">
    <property type="term" value="F:efflux transmembrane transporter activity"/>
    <property type="evidence" value="ECO:0007669"/>
    <property type="project" value="TreeGrafter"/>
</dbReference>
<accession>A0A5J5IFT6</accession>
<dbReference type="PANTHER" id="PTHR30469:SF15">
    <property type="entry name" value="HLYD FAMILY OF SECRETION PROTEINS"/>
    <property type="match status" value="1"/>
</dbReference>
<dbReference type="EMBL" id="VYQF01000003">
    <property type="protein sequence ID" value="KAA9038639.1"/>
    <property type="molecule type" value="Genomic_DNA"/>
</dbReference>
<dbReference type="RefSeq" id="WP_150415360.1">
    <property type="nucleotide sequence ID" value="NZ_VYQF01000003.1"/>
</dbReference>
<dbReference type="Proteomes" id="UP000326903">
    <property type="component" value="Unassembled WGS sequence"/>
</dbReference>
<evidence type="ECO:0000313" key="2">
    <source>
        <dbReference type="Proteomes" id="UP000326903"/>
    </source>
</evidence>
<dbReference type="AlphaFoldDB" id="A0A5J5IFT6"/>
<name>A0A5J5IFT6_9BACT</name>
<protein>
    <submittedName>
        <fullName evidence="1">Efflux RND transporter periplasmic adaptor subunit</fullName>
    </submittedName>
</protein>
<gene>
    <name evidence="1" type="ORF">FW778_13890</name>
</gene>
<dbReference type="Gene3D" id="2.40.30.170">
    <property type="match status" value="1"/>
</dbReference>
<dbReference type="GO" id="GO:1990281">
    <property type="term" value="C:efflux pump complex"/>
    <property type="evidence" value="ECO:0007669"/>
    <property type="project" value="TreeGrafter"/>
</dbReference>
<dbReference type="Gene3D" id="2.40.50.100">
    <property type="match status" value="1"/>
</dbReference>
<dbReference type="PANTHER" id="PTHR30469">
    <property type="entry name" value="MULTIDRUG RESISTANCE PROTEIN MDTA"/>
    <property type="match status" value="1"/>
</dbReference>
<proteinExistence type="predicted"/>
<evidence type="ECO:0000313" key="1">
    <source>
        <dbReference type="EMBL" id="KAA9038639.1"/>
    </source>
</evidence>